<gene>
    <name evidence="1" type="ORF">CAEBREN_24422</name>
</gene>
<protein>
    <submittedName>
        <fullName evidence="1">Uncharacterized protein</fullName>
    </submittedName>
</protein>
<organism evidence="2">
    <name type="scientific">Caenorhabditis brenneri</name>
    <name type="common">Nematode worm</name>
    <dbReference type="NCBI Taxonomy" id="135651"/>
    <lineage>
        <taxon>Eukaryota</taxon>
        <taxon>Metazoa</taxon>
        <taxon>Ecdysozoa</taxon>
        <taxon>Nematoda</taxon>
        <taxon>Chromadorea</taxon>
        <taxon>Rhabditida</taxon>
        <taxon>Rhabditina</taxon>
        <taxon>Rhabditomorpha</taxon>
        <taxon>Rhabditoidea</taxon>
        <taxon>Rhabditidae</taxon>
        <taxon>Peloderinae</taxon>
        <taxon>Caenorhabditis</taxon>
    </lineage>
</organism>
<dbReference type="EMBL" id="GL379798">
    <property type="protein sequence ID" value="EGT33758.1"/>
    <property type="molecule type" value="Genomic_DNA"/>
</dbReference>
<proteinExistence type="predicted"/>
<keyword evidence="2" id="KW-1185">Reference proteome</keyword>
<evidence type="ECO:0000313" key="2">
    <source>
        <dbReference type="Proteomes" id="UP000008068"/>
    </source>
</evidence>
<dbReference type="InParanoid" id="G0MKF4"/>
<sequence length="13" mass="1565">MLLLETSPKLTRY</sequence>
<reference evidence="2" key="1">
    <citation type="submission" date="2011-07" db="EMBL/GenBank/DDBJ databases">
        <authorList>
            <consortium name="Caenorhabditis brenneri Sequencing and Analysis Consortium"/>
            <person name="Wilson R.K."/>
        </authorList>
    </citation>
    <scope>NUCLEOTIDE SEQUENCE [LARGE SCALE GENOMIC DNA]</scope>
    <source>
        <strain evidence="2">PB2801</strain>
    </source>
</reference>
<accession>G0MKF4</accession>
<name>G0MKF4_CAEBE</name>
<dbReference type="Proteomes" id="UP000008068">
    <property type="component" value="Unassembled WGS sequence"/>
</dbReference>
<evidence type="ECO:0000313" key="1">
    <source>
        <dbReference type="EMBL" id="EGT33758.1"/>
    </source>
</evidence>